<evidence type="ECO:0000256" key="1">
    <source>
        <dbReference type="SAM" id="Phobius"/>
    </source>
</evidence>
<sequence length="130" mass="13287">MFPALVVTSALALRRLQQTTELSVAGDDEGTARPGSEVTVEVDESASAARTATIAVLFPSVIAAVLLMCCCCAACWYRRTHASSADAIRQLPAEGDASVVVIHVGAADSSPIAAAKESSSRTRLGVAPSG</sequence>
<dbReference type="EMBL" id="JAGTXO010000004">
    <property type="protein sequence ID" value="KAG8468467.1"/>
    <property type="molecule type" value="Genomic_DNA"/>
</dbReference>
<keyword evidence="1" id="KW-0472">Membrane</keyword>
<name>A0A8J5XU58_DIALT</name>
<protein>
    <submittedName>
        <fullName evidence="2">Uncharacterized protein</fullName>
    </submittedName>
</protein>
<gene>
    <name evidence="2" type="ORF">KFE25_013550</name>
</gene>
<keyword evidence="1" id="KW-1133">Transmembrane helix</keyword>
<reference evidence="2" key="1">
    <citation type="submission" date="2021-05" db="EMBL/GenBank/DDBJ databases">
        <title>The genome of the haptophyte Pavlova lutheri (Diacronema luteri, Pavlovales) - a model for lipid biosynthesis in eukaryotic algae.</title>
        <authorList>
            <person name="Hulatt C.J."/>
            <person name="Posewitz M.C."/>
        </authorList>
    </citation>
    <scope>NUCLEOTIDE SEQUENCE</scope>
    <source>
        <strain evidence="2">NIVA-4/92</strain>
    </source>
</reference>
<organism evidence="2 3">
    <name type="scientific">Diacronema lutheri</name>
    <name type="common">Unicellular marine alga</name>
    <name type="synonym">Monochrysis lutheri</name>
    <dbReference type="NCBI Taxonomy" id="2081491"/>
    <lineage>
        <taxon>Eukaryota</taxon>
        <taxon>Haptista</taxon>
        <taxon>Haptophyta</taxon>
        <taxon>Pavlovophyceae</taxon>
        <taxon>Pavlovales</taxon>
        <taxon>Pavlovaceae</taxon>
        <taxon>Diacronema</taxon>
    </lineage>
</organism>
<proteinExistence type="predicted"/>
<dbReference type="Proteomes" id="UP000751190">
    <property type="component" value="Unassembled WGS sequence"/>
</dbReference>
<keyword evidence="1" id="KW-0812">Transmembrane</keyword>
<dbReference type="AlphaFoldDB" id="A0A8J5XU58"/>
<accession>A0A8J5XU58</accession>
<keyword evidence="3" id="KW-1185">Reference proteome</keyword>
<evidence type="ECO:0000313" key="2">
    <source>
        <dbReference type="EMBL" id="KAG8468467.1"/>
    </source>
</evidence>
<comment type="caution">
    <text evidence="2">The sequence shown here is derived from an EMBL/GenBank/DDBJ whole genome shotgun (WGS) entry which is preliminary data.</text>
</comment>
<evidence type="ECO:0000313" key="3">
    <source>
        <dbReference type="Proteomes" id="UP000751190"/>
    </source>
</evidence>
<feature type="transmembrane region" description="Helical" evidence="1">
    <location>
        <begin position="49"/>
        <end position="77"/>
    </location>
</feature>